<accession>A0A016SRP5</accession>
<evidence type="ECO:0000313" key="1">
    <source>
        <dbReference type="EMBL" id="EYB93393.1"/>
    </source>
</evidence>
<proteinExistence type="predicted"/>
<reference evidence="2" key="1">
    <citation type="journal article" date="2015" name="Nat. Genet.">
        <title>The genome and transcriptome of the zoonotic hookworm Ancylostoma ceylanicum identify infection-specific gene families.</title>
        <authorList>
            <person name="Schwarz E.M."/>
            <person name="Hu Y."/>
            <person name="Antoshechkin I."/>
            <person name="Miller M.M."/>
            <person name="Sternberg P.W."/>
            <person name="Aroian R.V."/>
        </authorList>
    </citation>
    <scope>NUCLEOTIDE SEQUENCE</scope>
    <source>
        <strain evidence="2">HY135</strain>
    </source>
</reference>
<comment type="caution">
    <text evidence="1">The sequence shown here is derived from an EMBL/GenBank/DDBJ whole genome shotgun (WGS) entry which is preliminary data.</text>
</comment>
<dbReference type="EMBL" id="JARK01001519">
    <property type="protein sequence ID" value="EYB93393.1"/>
    <property type="molecule type" value="Genomic_DNA"/>
</dbReference>
<name>A0A016SRP5_9BILA</name>
<sequence>MKGVAVTDVVWQWEVLHHLCRCISRCCSTHVVVHVTTATPTCRCVELVSSRVAVSSSDTTMLTVEL</sequence>
<protein>
    <submittedName>
        <fullName evidence="1">Uncharacterized protein</fullName>
    </submittedName>
</protein>
<gene>
    <name evidence="1" type="primary">Acey_s0183.g960</name>
    <name evidence="1" type="ORF">Y032_0183g960</name>
</gene>
<organism evidence="1 2">
    <name type="scientific">Ancylostoma ceylanicum</name>
    <dbReference type="NCBI Taxonomy" id="53326"/>
    <lineage>
        <taxon>Eukaryota</taxon>
        <taxon>Metazoa</taxon>
        <taxon>Ecdysozoa</taxon>
        <taxon>Nematoda</taxon>
        <taxon>Chromadorea</taxon>
        <taxon>Rhabditida</taxon>
        <taxon>Rhabditina</taxon>
        <taxon>Rhabditomorpha</taxon>
        <taxon>Strongyloidea</taxon>
        <taxon>Ancylostomatidae</taxon>
        <taxon>Ancylostomatinae</taxon>
        <taxon>Ancylostoma</taxon>
    </lineage>
</organism>
<evidence type="ECO:0000313" key="2">
    <source>
        <dbReference type="Proteomes" id="UP000024635"/>
    </source>
</evidence>
<dbReference type="AlphaFoldDB" id="A0A016SRP5"/>
<dbReference type="Proteomes" id="UP000024635">
    <property type="component" value="Unassembled WGS sequence"/>
</dbReference>
<keyword evidence="2" id="KW-1185">Reference proteome</keyword>